<dbReference type="Proteomes" id="UP000290932">
    <property type="component" value="Unassembled WGS sequence"/>
</dbReference>
<evidence type="ECO:0000313" key="1">
    <source>
        <dbReference type="EMBL" id="RXE56176.1"/>
    </source>
</evidence>
<keyword evidence="2" id="KW-1185">Reference proteome</keyword>
<dbReference type="RefSeq" id="WP_128693921.1">
    <property type="nucleotide sequence ID" value="NZ_LHQS01000002.1"/>
</dbReference>
<dbReference type="EMBL" id="LHQS01000002">
    <property type="protein sequence ID" value="RXE56176.1"/>
    <property type="molecule type" value="Genomic_DNA"/>
</dbReference>
<proteinExistence type="predicted"/>
<dbReference type="AlphaFoldDB" id="A0A498H2I7"/>
<accession>A0A498H2I7</accession>
<evidence type="ECO:0000313" key="2">
    <source>
        <dbReference type="Proteomes" id="UP000290932"/>
    </source>
</evidence>
<sequence>MAETLLPPHVREREYWKQYRAMRTMTARLASQRDLVRRIREEPAIPAQAQDAAAKALSVDIEETRHLFGEVLETLITTGMQTSHSLDIETVAAIPADSDLIEVLECLLWVDGEEERIEPEIGGALIRYGIRQGHGAPVRALLAFYRTEEVRYDRRLEGSLERCSLTILQEVYPAKQYHIRMRLPAEALIGRGILS</sequence>
<comment type="caution">
    <text evidence="1">The sequence shown here is derived from an EMBL/GenBank/DDBJ whole genome shotgun (WGS) entry which is preliminary data.</text>
</comment>
<gene>
    <name evidence="1" type="ORF">ABH15_08435</name>
</gene>
<dbReference type="OrthoDB" id="115275at2157"/>
<protein>
    <submittedName>
        <fullName evidence="1">Uncharacterized protein</fullName>
    </submittedName>
</protein>
<name>A0A498H2I7_9EURY</name>
<reference evidence="1 2" key="1">
    <citation type="journal article" date="2015" name="Int. J. Syst. Evol. Microbiol.">
        <title>Methanoculleus taiwanensis sp. nov., a methanogen isolated from deep marine sediment at the deformation front area near Taiwan.</title>
        <authorList>
            <person name="Weng C.Y."/>
            <person name="Chen S.C."/>
            <person name="Lai M.C."/>
            <person name="Wu S.Y."/>
            <person name="Lin S."/>
            <person name="Yang T.F."/>
            <person name="Chen P.C."/>
        </authorList>
    </citation>
    <scope>NUCLEOTIDE SEQUENCE [LARGE SCALE GENOMIC DNA]</scope>
    <source>
        <strain evidence="1 2">CYW4</strain>
    </source>
</reference>
<organism evidence="1 2">
    <name type="scientific">Methanoculleus taiwanensis</name>
    <dbReference type="NCBI Taxonomy" id="1550565"/>
    <lineage>
        <taxon>Archaea</taxon>
        <taxon>Methanobacteriati</taxon>
        <taxon>Methanobacteriota</taxon>
        <taxon>Stenosarchaea group</taxon>
        <taxon>Methanomicrobia</taxon>
        <taxon>Methanomicrobiales</taxon>
        <taxon>Methanomicrobiaceae</taxon>
        <taxon>Methanoculleus</taxon>
    </lineage>
</organism>